<protein>
    <submittedName>
        <fullName evidence="2">Uncharacterized protein</fullName>
    </submittedName>
</protein>
<evidence type="ECO:0000256" key="1">
    <source>
        <dbReference type="SAM" id="Phobius"/>
    </source>
</evidence>
<dbReference type="AlphaFoldDB" id="A0A1T5ISR2"/>
<dbReference type="STRING" id="36842.SAMN02194393_00707"/>
<dbReference type="Proteomes" id="UP000190285">
    <property type="component" value="Unassembled WGS sequence"/>
</dbReference>
<organism evidence="2 3">
    <name type="scientific">Maledivibacter halophilus</name>
    <dbReference type="NCBI Taxonomy" id="36842"/>
    <lineage>
        <taxon>Bacteria</taxon>
        <taxon>Bacillati</taxon>
        <taxon>Bacillota</taxon>
        <taxon>Clostridia</taxon>
        <taxon>Peptostreptococcales</taxon>
        <taxon>Caminicellaceae</taxon>
        <taxon>Maledivibacter</taxon>
    </lineage>
</organism>
<gene>
    <name evidence="2" type="ORF">SAMN02194393_00707</name>
</gene>
<name>A0A1T5ISR2_9FIRM</name>
<keyword evidence="1" id="KW-1133">Transmembrane helix</keyword>
<keyword evidence="1" id="KW-0812">Transmembrane</keyword>
<keyword evidence="3" id="KW-1185">Reference proteome</keyword>
<sequence length="35" mass="3833">MKNIKALIVGATYFSIIFGIAGFILNIGNHVINIR</sequence>
<dbReference type="EMBL" id="FUZT01000001">
    <property type="protein sequence ID" value="SKC42166.1"/>
    <property type="molecule type" value="Genomic_DNA"/>
</dbReference>
<evidence type="ECO:0000313" key="3">
    <source>
        <dbReference type="Proteomes" id="UP000190285"/>
    </source>
</evidence>
<keyword evidence="1" id="KW-0472">Membrane</keyword>
<feature type="transmembrane region" description="Helical" evidence="1">
    <location>
        <begin position="6"/>
        <end position="27"/>
    </location>
</feature>
<proteinExistence type="predicted"/>
<evidence type="ECO:0000313" key="2">
    <source>
        <dbReference type="EMBL" id="SKC42166.1"/>
    </source>
</evidence>
<reference evidence="2 3" key="1">
    <citation type="submission" date="2017-02" db="EMBL/GenBank/DDBJ databases">
        <authorList>
            <person name="Peterson S.W."/>
        </authorList>
    </citation>
    <scope>NUCLEOTIDE SEQUENCE [LARGE SCALE GENOMIC DNA]</scope>
    <source>
        <strain evidence="2 3">M1</strain>
    </source>
</reference>
<accession>A0A1T5ISR2</accession>